<dbReference type="Proteomes" id="UP000561326">
    <property type="component" value="Unassembled WGS sequence"/>
</dbReference>
<dbReference type="NCBIfam" id="NF033832">
    <property type="entry name" value="sce7726_fam"/>
    <property type="match status" value="1"/>
</dbReference>
<sequence length="191" mass="22305">MEKLKDTHVREELMKKLEEEYLIQPDTRIVSEMCVCRGTSRVDIAVINGVIHGYEIKSESDTLIRLPSQVNDYNRVFDRVTIVTARDYLEKVREMIPQWWGIISVTNKNGKAVLKKVKKGRKNPSQDALALVQLLWKDEALSILKERGLHKGYLSKPKQQIFERLAQVIPLKELRLEVNRLLKQREGWRSL</sequence>
<comment type="caution">
    <text evidence="1">The sequence shown here is derived from an EMBL/GenBank/DDBJ whole genome shotgun (WGS) entry which is preliminary data.</text>
</comment>
<reference evidence="1 2" key="1">
    <citation type="submission" date="2020-04" db="EMBL/GenBank/DDBJ databases">
        <authorList>
            <person name="Hitch T.C.A."/>
            <person name="Wylensek D."/>
            <person name="Clavel T."/>
        </authorList>
    </citation>
    <scope>NUCLEOTIDE SEQUENCE [LARGE SCALE GENOMIC DNA]</scope>
    <source>
        <strain evidence="1 2">WB01_D5_05</strain>
    </source>
</reference>
<dbReference type="EMBL" id="JABAGO010000110">
    <property type="protein sequence ID" value="NMF01567.1"/>
    <property type="molecule type" value="Genomic_DNA"/>
</dbReference>
<evidence type="ECO:0000313" key="1">
    <source>
        <dbReference type="EMBL" id="NMF01567.1"/>
    </source>
</evidence>
<proteinExistence type="predicted"/>
<gene>
    <name evidence="1" type="ORF">HF838_25655</name>
</gene>
<name>A0A848D5T1_ANEAE</name>
<dbReference type="InterPro" id="IPR047729">
    <property type="entry name" value="Sce7726-like"/>
</dbReference>
<protein>
    <submittedName>
        <fullName evidence="1">Sce7726 family protein</fullName>
    </submittedName>
</protein>
<organism evidence="1 2">
    <name type="scientific">Aneurinibacillus aneurinilyticus</name>
    <name type="common">Bacillus aneurinolyticus</name>
    <dbReference type="NCBI Taxonomy" id="1391"/>
    <lineage>
        <taxon>Bacteria</taxon>
        <taxon>Bacillati</taxon>
        <taxon>Bacillota</taxon>
        <taxon>Bacilli</taxon>
        <taxon>Bacillales</taxon>
        <taxon>Paenibacillaceae</taxon>
        <taxon>Aneurinibacillus group</taxon>
        <taxon>Aneurinibacillus</taxon>
    </lineage>
</organism>
<dbReference type="AlphaFoldDB" id="A0A848D5T1"/>
<dbReference type="RefSeq" id="WP_168976847.1">
    <property type="nucleotide sequence ID" value="NZ_JABAGO010000110.1"/>
</dbReference>
<accession>A0A848D5T1</accession>
<evidence type="ECO:0000313" key="2">
    <source>
        <dbReference type="Proteomes" id="UP000561326"/>
    </source>
</evidence>